<dbReference type="EMBL" id="LR796640">
    <property type="protein sequence ID" value="CAB4156398.1"/>
    <property type="molecule type" value="Genomic_DNA"/>
</dbReference>
<name>A0A6J5NHM6_9CAUD</name>
<organism evidence="1">
    <name type="scientific">uncultured Caudovirales phage</name>
    <dbReference type="NCBI Taxonomy" id="2100421"/>
    <lineage>
        <taxon>Viruses</taxon>
        <taxon>Duplodnaviria</taxon>
        <taxon>Heunggongvirae</taxon>
        <taxon>Uroviricota</taxon>
        <taxon>Caudoviricetes</taxon>
        <taxon>Peduoviridae</taxon>
        <taxon>Maltschvirus</taxon>
        <taxon>Maltschvirus maltsch</taxon>
    </lineage>
</organism>
<protein>
    <submittedName>
        <fullName evidence="1">Uncharacterized protein</fullName>
    </submittedName>
</protein>
<gene>
    <name evidence="1" type="ORF">UFOVP665_62</name>
</gene>
<reference evidence="1" key="1">
    <citation type="submission" date="2020-04" db="EMBL/GenBank/DDBJ databases">
        <authorList>
            <person name="Chiriac C."/>
            <person name="Salcher M."/>
            <person name="Ghai R."/>
            <person name="Kavagutti S V."/>
        </authorList>
    </citation>
    <scope>NUCLEOTIDE SEQUENCE</scope>
</reference>
<proteinExistence type="predicted"/>
<accession>A0A6J5NHM6</accession>
<evidence type="ECO:0000313" key="1">
    <source>
        <dbReference type="EMBL" id="CAB4156398.1"/>
    </source>
</evidence>
<sequence length="121" mass="13570">MRNDRKLPNTRQLEVMPTLVVAHTCDLKFDDGEVRLLLSRCDSADGEPFDNTAYIEIKDDSGRWIDQGYYDADCPPEALPGVTGTYFLDFKVDAERIIDIAEQEDRGALQALTNFIVLGNG</sequence>